<dbReference type="AlphaFoldDB" id="A0A3G9IZI3"/>
<dbReference type="Gene3D" id="3.50.50.60">
    <property type="entry name" value="FAD/NAD(P)-binding domain"/>
    <property type="match status" value="2"/>
</dbReference>
<feature type="domain" description="Reductase C-terminal" evidence="6">
    <location>
        <begin position="309"/>
        <end position="375"/>
    </location>
</feature>
<keyword evidence="4" id="KW-0560">Oxidoreductase</keyword>
<evidence type="ECO:0000256" key="2">
    <source>
        <dbReference type="ARBA" id="ARBA00022630"/>
    </source>
</evidence>
<protein>
    <submittedName>
        <fullName evidence="7">Putative ferredoxin reductase</fullName>
    </submittedName>
</protein>
<dbReference type="Pfam" id="PF14759">
    <property type="entry name" value="Reductase_C"/>
    <property type="match status" value="1"/>
</dbReference>
<dbReference type="PRINTS" id="PR00368">
    <property type="entry name" value="FADPNR"/>
</dbReference>
<keyword evidence="3" id="KW-0274">FAD</keyword>
<reference evidence="7 8" key="1">
    <citation type="submission" date="2018-11" db="EMBL/GenBank/DDBJ databases">
        <title>Complete genome sequence of Nocardioides baekrokdamisoli strain KCTC 39748.</title>
        <authorList>
            <person name="Kang S.W."/>
            <person name="Lee K.C."/>
            <person name="Kim K.K."/>
            <person name="Kim J.S."/>
            <person name="Kim D.S."/>
            <person name="Ko S.H."/>
            <person name="Yang S.H."/>
            <person name="Shin Y.K."/>
            <person name="Lee J.S."/>
        </authorList>
    </citation>
    <scope>NUCLEOTIDE SEQUENCE [LARGE SCALE GENOMIC DNA]</scope>
    <source>
        <strain evidence="7 8">KCTC 39748</strain>
    </source>
</reference>
<sequence>MTTAPGLVVVGGSIAGVRAVEGARAAGYTGSITLITTETHLPYDRPPLSKDLLAPNGTLEPPTLRDEAAWDELGANVRTGVTATGLDPVTRVVHTSAGDVPYSSLVITTGGEARRLPGALTMRSYADAKYVRSALDNARRVLVVGAGFIGAEVATAARARNLEVIVIDAAPLPLGRAVGDIGGEALVAVHRAGGVDLRLGTTIVAQGPGGVTLSDGTSIRPDTVIAGIGAGPATSWLAGSGIALHDPTGAVVAATTLATNLPDVWVAGDAAIIDGELGQHWVAAADQGRIAGMNAVSPEPQVWSGVAFAWSHWYGHRIQYVGECRGDEDVFLAGESVSGVILTRAGDRFAGALAIDGPGDAAKARRLIAAGTSWADALESYSAVPSLVE</sequence>
<feature type="domain" description="FAD/NAD(P)-binding" evidence="5">
    <location>
        <begin position="7"/>
        <end position="288"/>
    </location>
</feature>
<dbReference type="PANTHER" id="PTHR43557:SF2">
    <property type="entry name" value="RIESKE DOMAIN-CONTAINING PROTEIN-RELATED"/>
    <property type="match status" value="1"/>
</dbReference>
<dbReference type="GO" id="GO:0005737">
    <property type="term" value="C:cytoplasm"/>
    <property type="evidence" value="ECO:0007669"/>
    <property type="project" value="TreeGrafter"/>
</dbReference>
<dbReference type="SUPFAM" id="SSF55424">
    <property type="entry name" value="FAD/NAD-linked reductases, dimerisation (C-terminal) domain"/>
    <property type="match status" value="1"/>
</dbReference>
<evidence type="ECO:0000259" key="5">
    <source>
        <dbReference type="Pfam" id="PF07992"/>
    </source>
</evidence>
<dbReference type="Proteomes" id="UP000271573">
    <property type="component" value="Chromosome"/>
</dbReference>
<evidence type="ECO:0000256" key="4">
    <source>
        <dbReference type="ARBA" id="ARBA00023002"/>
    </source>
</evidence>
<dbReference type="EMBL" id="AP019307">
    <property type="protein sequence ID" value="BBH16109.1"/>
    <property type="molecule type" value="Genomic_DNA"/>
</dbReference>
<evidence type="ECO:0000256" key="3">
    <source>
        <dbReference type="ARBA" id="ARBA00022827"/>
    </source>
</evidence>
<evidence type="ECO:0000313" key="8">
    <source>
        <dbReference type="Proteomes" id="UP000271573"/>
    </source>
</evidence>
<dbReference type="InterPro" id="IPR036188">
    <property type="entry name" value="FAD/NAD-bd_sf"/>
</dbReference>
<dbReference type="PRINTS" id="PR00469">
    <property type="entry name" value="PNDRDTASEII"/>
</dbReference>
<accession>A0A3G9IZI3</accession>
<name>A0A3G9IZI3_9ACTN</name>
<dbReference type="RefSeq" id="WP_125566285.1">
    <property type="nucleotide sequence ID" value="NZ_AP019307.1"/>
</dbReference>
<organism evidence="7 8">
    <name type="scientific">Nocardioides baekrokdamisoli</name>
    <dbReference type="NCBI Taxonomy" id="1804624"/>
    <lineage>
        <taxon>Bacteria</taxon>
        <taxon>Bacillati</taxon>
        <taxon>Actinomycetota</taxon>
        <taxon>Actinomycetes</taxon>
        <taxon>Propionibacteriales</taxon>
        <taxon>Nocardioidaceae</taxon>
        <taxon>Nocardioides</taxon>
    </lineage>
</organism>
<evidence type="ECO:0000256" key="1">
    <source>
        <dbReference type="ARBA" id="ARBA00001974"/>
    </source>
</evidence>
<dbReference type="InterPro" id="IPR028202">
    <property type="entry name" value="Reductase_C"/>
</dbReference>
<dbReference type="InterPro" id="IPR050446">
    <property type="entry name" value="FAD-oxidoreductase/Apoptosis"/>
</dbReference>
<keyword evidence="2" id="KW-0285">Flavoprotein</keyword>
<evidence type="ECO:0000313" key="7">
    <source>
        <dbReference type="EMBL" id="BBH16109.1"/>
    </source>
</evidence>
<keyword evidence="8" id="KW-1185">Reference proteome</keyword>
<dbReference type="InterPro" id="IPR023753">
    <property type="entry name" value="FAD/NAD-binding_dom"/>
</dbReference>
<dbReference type="GO" id="GO:0016651">
    <property type="term" value="F:oxidoreductase activity, acting on NAD(P)H"/>
    <property type="evidence" value="ECO:0007669"/>
    <property type="project" value="TreeGrafter"/>
</dbReference>
<gene>
    <name evidence="7" type="ORF">Back2_03960</name>
</gene>
<dbReference type="OrthoDB" id="3568330at2"/>
<comment type="cofactor">
    <cofactor evidence="1">
        <name>FAD</name>
        <dbReference type="ChEBI" id="CHEBI:57692"/>
    </cofactor>
</comment>
<dbReference type="PANTHER" id="PTHR43557">
    <property type="entry name" value="APOPTOSIS-INDUCING FACTOR 1"/>
    <property type="match status" value="1"/>
</dbReference>
<dbReference type="Pfam" id="PF07992">
    <property type="entry name" value="Pyr_redox_2"/>
    <property type="match status" value="1"/>
</dbReference>
<evidence type="ECO:0000259" key="6">
    <source>
        <dbReference type="Pfam" id="PF14759"/>
    </source>
</evidence>
<dbReference type="Gene3D" id="3.30.390.30">
    <property type="match status" value="1"/>
</dbReference>
<dbReference type="KEGG" id="nbe:Back2_03960"/>
<proteinExistence type="predicted"/>
<dbReference type="InterPro" id="IPR016156">
    <property type="entry name" value="FAD/NAD-linked_Rdtase_dimer_sf"/>
</dbReference>
<dbReference type="SUPFAM" id="SSF51905">
    <property type="entry name" value="FAD/NAD(P)-binding domain"/>
    <property type="match status" value="2"/>
</dbReference>